<feature type="transmembrane region" description="Helical" evidence="1">
    <location>
        <begin position="77"/>
        <end position="98"/>
    </location>
</feature>
<protein>
    <submittedName>
        <fullName evidence="2">Uncharacterized protein</fullName>
    </submittedName>
</protein>
<name>A0ABV6CV04_9SPHN</name>
<comment type="caution">
    <text evidence="2">The sequence shown here is derived from an EMBL/GenBank/DDBJ whole genome shotgun (WGS) entry which is preliminary data.</text>
</comment>
<dbReference type="Proteomes" id="UP001589798">
    <property type="component" value="Unassembled WGS sequence"/>
</dbReference>
<keyword evidence="3" id="KW-1185">Reference proteome</keyword>
<proteinExistence type="predicted"/>
<evidence type="ECO:0000313" key="2">
    <source>
        <dbReference type="EMBL" id="MFC0204550.1"/>
    </source>
</evidence>
<organism evidence="2 3">
    <name type="scientific">Novosphingobium soli</name>
    <dbReference type="NCBI Taxonomy" id="574956"/>
    <lineage>
        <taxon>Bacteria</taxon>
        <taxon>Pseudomonadati</taxon>
        <taxon>Pseudomonadota</taxon>
        <taxon>Alphaproteobacteria</taxon>
        <taxon>Sphingomonadales</taxon>
        <taxon>Sphingomonadaceae</taxon>
        <taxon>Novosphingobium</taxon>
    </lineage>
</organism>
<evidence type="ECO:0000313" key="3">
    <source>
        <dbReference type="Proteomes" id="UP001589798"/>
    </source>
</evidence>
<sequence length="99" mass="10494">MPQDDTGAPHRGGRAHAAALMARYPHLTDTELDSLTHWFRREASALDVGLLASDPAVAAQYRAYSKAHRDRLTARDLLLGALLLALAAAAIALLAAAVP</sequence>
<reference evidence="2 3" key="1">
    <citation type="submission" date="2024-09" db="EMBL/GenBank/DDBJ databases">
        <authorList>
            <person name="Sun Q."/>
            <person name="Mori K."/>
        </authorList>
    </citation>
    <scope>NUCLEOTIDE SEQUENCE [LARGE SCALE GENOMIC DNA]</scope>
    <source>
        <strain evidence="2 3">CCM 7706</strain>
    </source>
</reference>
<gene>
    <name evidence="2" type="ORF">ACFFJC_09730</name>
</gene>
<keyword evidence="1" id="KW-0812">Transmembrane</keyword>
<dbReference type="EMBL" id="JBHLWK010000012">
    <property type="protein sequence ID" value="MFC0204550.1"/>
    <property type="molecule type" value="Genomic_DNA"/>
</dbReference>
<evidence type="ECO:0000256" key="1">
    <source>
        <dbReference type="SAM" id="Phobius"/>
    </source>
</evidence>
<keyword evidence="1" id="KW-0472">Membrane</keyword>
<dbReference type="RefSeq" id="WP_379487309.1">
    <property type="nucleotide sequence ID" value="NZ_JBHLWK010000012.1"/>
</dbReference>
<keyword evidence="1" id="KW-1133">Transmembrane helix</keyword>
<accession>A0ABV6CV04</accession>